<dbReference type="InterPro" id="IPR046539">
    <property type="entry name" value="DUF6604"/>
</dbReference>
<dbReference type="GeneID" id="98157986"/>
<feature type="compositionally biased region" description="Basic and acidic residues" evidence="1">
    <location>
        <begin position="336"/>
        <end position="356"/>
    </location>
</feature>
<dbReference type="RefSeq" id="XP_070901119.1">
    <property type="nucleotide sequence ID" value="XM_071042822.1"/>
</dbReference>
<evidence type="ECO:0000259" key="2">
    <source>
        <dbReference type="Pfam" id="PF20253"/>
    </source>
</evidence>
<evidence type="ECO:0000256" key="1">
    <source>
        <dbReference type="SAM" id="MobiDB-lite"/>
    </source>
</evidence>
<protein>
    <recommendedName>
        <fullName evidence="2">DUF6604 domain-containing protein</fullName>
    </recommendedName>
</protein>
<feature type="domain" description="DUF6604" evidence="2">
    <location>
        <begin position="12"/>
        <end position="264"/>
    </location>
</feature>
<reference evidence="3 4" key="1">
    <citation type="submission" date="2024-07" db="EMBL/GenBank/DDBJ databases">
        <title>Section-level genome sequencing and comparative genomics of Aspergillus sections Usti and Cavernicolus.</title>
        <authorList>
            <consortium name="Lawrence Berkeley National Laboratory"/>
            <person name="Nybo J.L."/>
            <person name="Vesth T.C."/>
            <person name="Theobald S."/>
            <person name="Frisvad J.C."/>
            <person name="Larsen T.O."/>
            <person name="Kjaerboelling I."/>
            <person name="Rothschild-Mancinelli K."/>
            <person name="Lyhne E.K."/>
            <person name="Kogle M.E."/>
            <person name="Barry K."/>
            <person name="Clum A."/>
            <person name="Na H."/>
            <person name="Ledsgaard L."/>
            <person name="Lin J."/>
            <person name="Lipzen A."/>
            <person name="Kuo A."/>
            <person name="Riley R."/>
            <person name="Mondo S."/>
            <person name="LaButti K."/>
            <person name="Haridas S."/>
            <person name="Pangalinan J."/>
            <person name="Salamov A.A."/>
            <person name="Simmons B.A."/>
            <person name="Magnuson J.K."/>
            <person name="Chen J."/>
            <person name="Drula E."/>
            <person name="Henrissat B."/>
            <person name="Wiebenga A."/>
            <person name="Lubbers R.J."/>
            <person name="Gomes A.C."/>
            <person name="Macurrencykelacurrency M.R."/>
            <person name="Stajich J."/>
            <person name="Grigoriev I.V."/>
            <person name="Mortensen U.H."/>
            <person name="De vries R.P."/>
            <person name="Baker S.E."/>
            <person name="Andersen M.R."/>
        </authorList>
    </citation>
    <scope>NUCLEOTIDE SEQUENCE [LARGE SCALE GENOMIC DNA]</scope>
    <source>
        <strain evidence="3 4">CBS 756.74</strain>
    </source>
</reference>
<sequence>MSFDFLSSSYLQYKTDTDAVARWLVATAKTCGFPVDTLGGAPPVSSSGGGVEPSERHKGKARKLAREGATIPGATLLNKSNTPMHVIALKDFISLATKPVVKVPATFVSVLDQAISVRRDHGVHAEAQLAPGPESQEFPERHNYFIGVLEHVRQALRPRMSISNLANRFAGLDVEEPSEAFLQAPDVVIPMPAGARTDVEYEAERPPDFEEAYLAFERLLQDTRKIRRVLQETWEGYRRGMFDLVSATLTTNCALDHVQHMEEQTGPLLEAHGGTKTFLGRVYPAMCVVEGEDPINFRTYKLAESLFIPTNMCHTSFRAIVEKGNRRQILPYKADSYGKYDPTSDRSEKSPRDKMDSPGGMRKMFDAHEIPLSLVFGSQILLDIHIILRAHVEKGFDDPETYADVIKNSIKVNQEFHSNLRINTWSKSNDRAFKVLLDYMTSWIGVDFTQSTKEKLTDGILCSADYGHIISKHTSRVSELHYKAHGDFRRQAAPQSQGLPPKLLPQHGLLCGCLRAEPTIDRQVARIQDRTQGLRPNGLHRIRYREDPRSKHLEDEKLGEEETISFERNIMPKPTPKSNRKTPTKRLTITSLLETLRNTVQSEALQFAFDYLALHRICWRMLREVRKYIEEESQLPFVIGYIFMAASGTDWLGKALAKKDDVVKSRIMLEAAGVLEAFIDSPVAGGAVPCHAGVSC</sequence>
<comment type="caution">
    <text evidence="3">The sequence shown here is derived from an EMBL/GenBank/DDBJ whole genome shotgun (WGS) entry which is preliminary data.</text>
</comment>
<organism evidence="3 4">
    <name type="scientific">Aspergillus pseudodeflectus</name>
    <dbReference type="NCBI Taxonomy" id="176178"/>
    <lineage>
        <taxon>Eukaryota</taxon>
        <taxon>Fungi</taxon>
        <taxon>Dikarya</taxon>
        <taxon>Ascomycota</taxon>
        <taxon>Pezizomycotina</taxon>
        <taxon>Eurotiomycetes</taxon>
        <taxon>Eurotiomycetidae</taxon>
        <taxon>Eurotiales</taxon>
        <taxon>Aspergillaceae</taxon>
        <taxon>Aspergillus</taxon>
        <taxon>Aspergillus subgen. Nidulantes</taxon>
    </lineage>
</organism>
<dbReference type="EMBL" id="JBFXLR010000012">
    <property type="protein sequence ID" value="KAL2853954.1"/>
    <property type="molecule type" value="Genomic_DNA"/>
</dbReference>
<keyword evidence="4" id="KW-1185">Reference proteome</keyword>
<feature type="region of interest" description="Disordered" evidence="1">
    <location>
        <begin position="335"/>
        <end position="360"/>
    </location>
</feature>
<dbReference type="PANTHER" id="PTHR38795">
    <property type="entry name" value="DUF6604 DOMAIN-CONTAINING PROTEIN"/>
    <property type="match status" value="1"/>
</dbReference>
<evidence type="ECO:0000313" key="3">
    <source>
        <dbReference type="EMBL" id="KAL2853954.1"/>
    </source>
</evidence>
<proteinExistence type="predicted"/>
<evidence type="ECO:0000313" key="4">
    <source>
        <dbReference type="Proteomes" id="UP001610444"/>
    </source>
</evidence>
<dbReference type="PANTHER" id="PTHR38795:SF1">
    <property type="entry name" value="DUF6604 DOMAIN-CONTAINING PROTEIN"/>
    <property type="match status" value="1"/>
</dbReference>
<accession>A0ABR4KNV2</accession>
<name>A0ABR4KNV2_9EURO</name>
<gene>
    <name evidence="3" type="ORF">BJX68DRAFT_254001</name>
</gene>
<dbReference type="Proteomes" id="UP001610444">
    <property type="component" value="Unassembled WGS sequence"/>
</dbReference>
<feature type="region of interest" description="Disordered" evidence="1">
    <location>
        <begin position="42"/>
        <end position="66"/>
    </location>
</feature>
<dbReference type="Pfam" id="PF20253">
    <property type="entry name" value="DUF6604"/>
    <property type="match status" value="1"/>
</dbReference>